<dbReference type="EMBL" id="LR031570">
    <property type="protein sequence ID" value="VDC70464.1"/>
    <property type="molecule type" value="Genomic_DNA"/>
</dbReference>
<name>A0A3P5Z3I4_BRACM</name>
<evidence type="ECO:0000313" key="1">
    <source>
        <dbReference type="EMBL" id="VDC70464.1"/>
    </source>
</evidence>
<protein>
    <submittedName>
        <fullName evidence="1">Uncharacterized protein</fullName>
    </submittedName>
</protein>
<dbReference type="AlphaFoldDB" id="A0A3P5Z3I4"/>
<accession>A0A3P5Z3I4</accession>
<gene>
    <name evidence="1" type="ORF">BRAA05T20178Z</name>
</gene>
<reference evidence="1" key="1">
    <citation type="submission" date="2018-11" db="EMBL/GenBank/DDBJ databases">
        <authorList>
            <consortium name="Genoscope - CEA"/>
            <person name="William W."/>
        </authorList>
    </citation>
    <scope>NUCLEOTIDE SEQUENCE</scope>
</reference>
<proteinExistence type="predicted"/>
<sequence length="100" mass="11656">MQEKSIAATLHHQIVYRIQDHALDLVLPSQTKRYTSKSRPHLKRQTRSKSLDKFLVKNCCADYRSHGCSLSTQYILMNEASTVQQKNKILNQVLLKRMEL</sequence>
<organism evidence="1">
    <name type="scientific">Brassica campestris</name>
    <name type="common">Field mustard</name>
    <dbReference type="NCBI Taxonomy" id="3711"/>
    <lineage>
        <taxon>Eukaryota</taxon>
        <taxon>Viridiplantae</taxon>
        <taxon>Streptophyta</taxon>
        <taxon>Embryophyta</taxon>
        <taxon>Tracheophyta</taxon>
        <taxon>Spermatophyta</taxon>
        <taxon>Magnoliopsida</taxon>
        <taxon>eudicotyledons</taxon>
        <taxon>Gunneridae</taxon>
        <taxon>Pentapetalae</taxon>
        <taxon>rosids</taxon>
        <taxon>malvids</taxon>
        <taxon>Brassicales</taxon>
        <taxon>Brassicaceae</taxon>
        <taxon>Brassiceae</taxon>
        <taxon>Brassica</taxon>
    </lineage>
</organism>